<dbReference type="PROSITE" id="PS50048">
    <property type="entry name" value="ZN2_CY6_FUNGAL_2"/>
    <property type="match status" value="1"/>
</dbReference>
<keyword evidence="1" id="KW-0479">Metal-binding</keyword>
<feature type="region of interest" description="Disordered" evidence="7">
    <location>
        <begin position="1"/>
        <end position="38"/>
    </location>
</feature>
<dbReference type="OrthoDB" id="3172332at2759"/>
<organism evidence="9 10">
    <name type="scientific">Lachnellula suecica</name>
    <dbReference type="NCBI Taxonomy" id="602035"/>
    <lineage>
        <taxon>Eukaryota</taxon>
        <taxon>Fungi</taxon>
        <taxon>Dikarya</taxon>
        <taxon>Ascomycota</taxon>
        <taxon>Pezizomycotina</taxon>
        <taxon>Leotiomycetes</taxon>
        <taxon>Helotiales</taxon>
        <taxon>Lachnaceae</taxon>
        <taxon>Lachnellula</taxon>
    </lineage>
</organism>
<proteinExistence type="predicted"/>
<dbReference type="GO" id="GO:0000981">
    <property type="term" value="F:DNA-binding transcription factor activity, RNA polymerase II-specific"/>
    <property type="evidence" value="ECO:0007669"/>
    <property type="project" value="InterPro"/>
</dbReference>
<dbReference type="SUPFAM" id="SSF57701">
    <property type="entry name" value="Zn2/Cys6 DNA-binding domain"/>
    <property type="match status" value="1"/>
</dbReference>
<evidence type="ECO:0000256" key="7">
    <source>
        <dbReference type="SAM" id="MobiDB-lite"/>
    </source>
</evidence>
<evidence type="ECO:0000313" key="10">
    <source>
        <dbReference type="Proteomes" id="UP000469558"/>
    </source>
</evidence>
<dbReference type="PANTHER" id="PTHR36206">
    <property type="entry name" value="ASPERCRYPTIN BIOSYNTHESIS CLUSTER-SPECIFIC TRANSCRIPTION REGULATOR ATNN-RELATED"/>
    <property type="match status" value="1"/>
</dbReference>
<gene>
    <name evidence="9" type="primary">BEA4_4</name>
    <name evidence="9" type="ORF">LSUE1_G006958</name>
</gene>
<accession>A0A8T9C885</accession>
<feature type="region of interest" description="Disordered" evidence="7">
    <location>
        <begin position="79"/>
        <end position="100"/>
    </location>
</feature>
<name>A0A8T9C885_9HELO</name>
<dbReference type="Pfam" id="PF00172">
    <property type="entry name" value="Zn_clus"/>
    <property type="match status" value="1"/>
</dbReference>
<evidence type="ECO:0000256" key="4">
    <source>
        <dbReference type="ARBA" id="ARBA00023125"/>
    </source>
</evidence>
<evidence type="ECO:0000256" key="2">
    <source>
        <dbReference type="ARBA" id="ARBA00022833"/>
    </source>
</evidence>
<keyword evidence="2" id="KW-0862">Zinc</keyword>
<evidence type="ECO:0000259" key="8">
    <source>
        <dbReference type="PROSITE" id="PS50048"/>
    </source>
</evidence>
<keyword evidence="5" id="KW-0804">Transcription</keyword>
<evidence type="ECO:0000256" key="6">
    <source>
        <dbReference type="ARBA" id="ARBA00023242"/>
    </source>
</evidence>
<dbReference type="PROSITE" id="PS00463">
    <property type="entry name" value="ZN2_CY6_FUNGAL_1"/>
    <property type="match status" value="1"/>
</dbReference>
<reference evidence="9 10" key="1">
    <citation type="submission" date="2018-05" db="EMBL/GenBank/DDBJ databases">
        <title>Genome sequencing and assembly of the regulated plant pathogen Lachnellula willkommii and related sister species for the development of diagnostic species identification markers.</title>
        <authorList>
            <person name="Giroux E."/>
            <person name="Bilodeau G."/>
        </authorList>
    </citation>
    <scope>NUCLEOTIDE SEQUENCE [LARGE SCALE GENOMIC DNA]</scope>
    <source>
        <strain evidence="9 10">CBS 268.59</strain>
    </source>
</reference>
<feature type="domain" description="Zn(2)-C6 fungal-type" evidence="8">
    <location>
        <begin position="44"/>
        <end position="73"/>
    </location>
</feature>
<keyword evidence="3" id="KW-0805">Transcription regulation</keyword>
<dbReference type="InterPro" id="IPR001138">
    <property type="entry name" value="Zn2Cys6_DnaBD"/>
</dbReference>
<comment type="caution">
    <text evidence="9">The sequence shown here is derived from an EMBL/GenBank/DDBJ whole genome shotgun (WGS) entry which is preliminary data.</text>
</comment>
<evidence type="ECO:0000256" key="3">
    <source>
        <dbReference type="ARBA" id="ARBA00023015"/>
    </source>
</evidence>
<dbReference type="InterPro" id="IPR036864">
    <property type="entry name" value="Zn2-C6_fun-type_DNA-bd_sf"/>
</dbReference>
<dbReference type="Gene3D" id="4.10.240.10">
    <property type="entry name" value="Zn(2)-C6 fungal-type DNA-binding domain"/>
    <property type="match status" value="1"/>
</dbReference>
<dbReference type="PANTHER" id="PTHR36206:SF4">
    <property type="entry name" value="HYPOTHETICAL CONSERVED PROTEIN (EUROFUNG)-RELATED"/>
    <property type="match status" value="1"/>
</dbReference>
<evidence type="ECO:0000256" key="5">
    <source>
        <dbReference type="ARBA" id="ARBA00023163"/>
    </source>
</evidence>
<dbReference type="AlphaFoldDB" id="A0A8T9C885"/>
<dbReference type="SMART" id="SM00066">
    <property type="entry name" value="GAL4"/>
    <property type="match status" value="1"/>
</dbReference>
<dbReference type="GO" id="GO:0003677">
    <property type="term" value="F:DNA binding"/>
    <property type="evidence" value="ECO:0007669"/>
    <property type="project" value="UniProtKB-KW"/>
</dbReference>
<dbReference type="EMBL" id="QGMK01000798">
    <property type="protein sequence ID" value="TVY78303.1"/>
    <property type="molecule type" value="Genomic_DNA"/>
</dbReference>
<dbReference type="GO" id="GO:0008270">
    <property type="term" value="F:zinc ion binding"/>
    <property type="evidence" value="ECO:0007669"/>
    <property type="project" value="InterPro"/>
</dbReference>
<keyword evidence="10" id="KW-1185">Reference proteome</keyword>
<dbReference type="InterPro" id="IPR052360">
    <property type="entry name" value="Transcr_Regulatory_Proteins"/>
</dbReference>
<protein>
    <submittedName>
        <fullName evidence="9">Beauvericin cluster-specific repressor BEA4</fullName>
    </submittedName>
</protein>
<evidence type="ECO:0000256" key="1">
    <source>
        <dbReference type="ARBA" id="ARBA00022723"/>
    </source>
</evidence>
<keyword evidence="4" id="KW-0238">DNA-binding</keyword>
<feature type="compositionally biased region" description="Low complexity" evidence="7">
    <location>
        <begin position="80"/>
        <end position="100"/>
    </location>
</feature>
<evidence type="ECO:0000313" key="9">
    <source>
        <dbReference type="EMBL" id="TVY78303.1"/>
    </source>
</evidence>
<sequence length="595" mass="68451">MLFYEEEEARDSLGAMQASSKSESSKEKRERERKRLKKPKVKTGCKTCKIRRVKCDETRPECLRCQRFGKNYCDGYDYDSSAPSSRNQSRSRDLSSSSDNRAILARRSSSQLLEPMPQRSQSFSTEDEYRCFRLYCEEAAPRLSCFDRSVWQQLFLQPGPDQEFIRHALIAIGGLSRSMRKMGLENTDEEGSSTSNFSRLHGFALEHYDKFLAGTKRQMAVATREQGRQLAMISCLLVVCIENMQMHYQNALIHAQQSFKLVEELNGDDNEFGSSNQEGVSSNAIEDELVQQFNRMELQILTVHDIRTREEHQELKNEGVFSIRNMPETFRDNDEARWYLDLIMRRAFHFMAYAQADRLVQLKFRESPDEPSAFDNLEGLSQTLDASGGLEVEQEIYASESRRWSSAFEPLFHSSLEDINDVDAFRVLLMKVHSLTTTIRLSIHLSPTELITDSLTPQMESLIGMSRTILNHPYAEVIFGEGSFTFDMGLIYPLVTPAFSCRNRKLRRDALDLLCTRFWREAQWMSLISADMARFIMETEESGVETEYIPDWARVRLGGVEIVAEEHKGTMHCVRGVGESAVHIESVRDWSDLVD</sequence>
<dbReference type="Proteomes" id="UP000469558">
    <property type="component" value="Unassembled WGS sequence"/>
</dbReference>
<keyword evidence="6" id="KW-0539">Nucleus</keyword>
<dbReference type="CDD" id="cd00067">
    <property type="entry name" value="GAL4"/>
    <property type="match status" value="1"/>
</dbReference>